<feature type="signal peptide" evidence="2">
    <location>
        <begin position="1"/>
        <end position="26"/>
    </location>
</feature>
<feature type="transmembrane region" description="Helical" evidence="1">
    <location>
        <begin position="250"/>
        <end position="274"/>
    </location>
</feature>
<name>A0A285TU41_9PROT</name>
<feature type="transmembrane region" description="Helical" evidence="1">
    <location>
        <begin position="46"/>
        <end position="69"/>
    </location>
</feature>
<reference evidence="3 4" key="1">
    <citation type="submission" date="2017-08" db="EMBL/GenBank/DDBJ databases">
        <authorList>
            <person name="de Groot N.N."/>
        </authorList>
    </citation>
    <scope>NUCLEOTIDE SEQUENCE [LARGE SCALE GENOMIC DNA]</scope>
    <source>
        <strain evidence="3 4">USBA 78</strain>
    </source>
</reference>
<organism evidence="3 4">
    <name type="scientific">Thalassospira xiamenensis</name>
    <dbReference type="NCBI Taxonomy" id="220697"/>
    <lineage>
        <taxon>Bacteria</taxon>
        <taxon>Pseudomonadati</taxon>
        <taxon>Pseudomonadota</taxon>
        <taxon>Alphaproteobacteria</taxon>
        <taxon>Rhodospirillales</taxon>
        <taxon>Thalassospiraceae</taxon>
        <taxon>Thalassospira</taxon>
    </lineage>
</organism>
<keyword evidence="1" id="KW-0812">Transmembrane</keyword>
<dbReference type="AlphaFoldDB" id="A0A285TU41"/>
<keyword evidence="1" id="KW-0472">Membrane</keyword>
<evidence type="ECO:0000256" key="2">
    <source>
        <dbReference type="SAM" id="SignalP"/>
    </source>
</evidence>
<dbReference type="RefSeq" id="WP_097052920.1">
    <property type="nucleotide sequence ID" value="NZ_OBMM01000005.1"/>
</dbReference>
<feature type="transmembrane region" description="Helical" evidence="1">
    <location>
        <begin position="81"/>
        <end position="106"/>
    </location>
</feature>
<gene>
    <name evidence="3" type="ORF">SAMN05428964_105389</name>
</gene>
<evidence type="ECO:0000313" key="4">
    <source>
        <dbReference type="Proteomes" id="UP000219068"/>
    </source>
</evidence>
<evidence type="ECO:0008006" key="5">
    <source>
        <dbReference type="Google" id="ProtNLM"/>
    </source>
</evidence>
<accession>A0A285TU41</accession>
<sequence length="323" mass="33392">MLTEKYLKIAFAVLAVMAVWTNPAFAQAVNSTGAMVAETGKAIDPFLVLLVGASYLVGVWLLGSALMLLGKLEQNVSWGDVLLRATGGSLMVSLPSALGVGLGTLLGETDNYQRDGSGFGEPSVCIGSGASSEGPLACILRNVEVNLVPVFIDVAFAFMVLFGVFMIAKSIYSMAVSHAQGQRGQGANWQGNLILGIILTNLPAFLHTIEETLGVGDGVLSEEGFNSSSSLLSYTGPSSSGVQFLAEYTAALNSLLTIFVMFGIVAIIRGFFILKAVSDGGSQKSFGAGVTHIVGGVALANAKFTICIVTNTVLGIGNASGFC</sequence>
<evidence type="ECO:0000256" key="1">
    <source>
        <dbReference type="SAM" id="Phobius"/>
    </source>
</evidence>
<keyword evidence="1" id="KW-1133">Transmembrane helix</keyword>
<dbReference type="EMBL" id="OBMM01000005">
    <property type="protein sequence ID" value="SOC27357.1"/>
    <property type="molecule type" value="Genomic_DNA"/>
</dbReference>
<proteinExistence type="predicted"/>
<protein>
    <recommendedName>
        <fullName evidence="5">Type IV secretion system protein VirB6</fullName>
    </recommendedName>
</protein>
<keyword evidence="2" id="KW-0732">Signal</keyword>
<dbReference type="Proteomes" id="UP000219068">
    <property type="component" value="Unassembled WGS sequence"/>
</dbReference>
<evidence type="ECO:0000313" key="3">
    <source>
        <dbReference type="EMBL" id="SOC27357.1"/>
    </source>
</evidence>
<feature type="chain" id="PRO_5012696173" description="Type IV secretion system protein VirB6" evidence="2">
    <location>
        <begin position="27"/>
        <end position="323"/>
    </location>
</feature>
<feature type="transmembrane region" description="Helical" evidence="1">
    <location>
        <begin position="150"/>
        <end position="168"/>
    </location>
</feature>